<evidence type="ECO:0000259" key="5">
    <source>
        <dbReference type="PROSITE" id="PS50017"/>
    </source>
</evidence>
<dbReference type="PROSITE" id="PS50297">
    <property type="entry name" value="ANK_REP_REGION"/>
    <property type="match status" value="3"/>
</dbReference>
<accession>A0AA36B748</accession>
<evidence type="ECO:0000256" key="4">
    <source>
        <dbReference type="SAM" id="MobiDB-lite"/>
    </source>
</evidence>
<sequence length="414" mass="46607">MFLFFTLRDHLQAVEILLSRGSEVNPRNKDGLTPLHWACTWGHTHTVGLLLGHNGIDVNVVDNAGDTPLHEAVRGQRNGVVSLLLNQGSVQLDIKNKKKMTPLLEAVSRGHLGMTHLLIALGANINAVDGEGNSCLHLAMETEVFNSEDAPMDLLNECCTALNLKKDEMLSGVVAAKYLASQGANFHHRNNKYNTPLDLIKDPNLRKKLETFSPPQCLLCRNKEATTKVHPCEHLLTCEECSKVPLKRCLRCLKPVTSRGRVEARKFEDRCVQTEATCQELEVASQETENRTFKDKETQTQEEPVVHPKVEDKASQTEAQPLDILTLEVKHLHRVSKKLAGKWQQLGRELEITQDDLEIIKHDNPYNIMEQGFQMLLKWFRGCDPAKRTPQTLKEALLETECFTALECLLSDFS</sequence>
<dbReference type="SMART" id="SM00248">
    <property type="entry name" value="ANK"/>
    <property type="match status" value="4"/>
</dbReference>
<dbReference type="Pfam" id="PF00531">
    <property type="entry name" value="Death"/>
    <property type="match status" value="1"/>
</dbReference>
<dbReference type="InterPro" id="IPR013083">
    <property type="entry name" value="Znf_RING/FYVE/PHD"/>
</dbReference>
<evidence type="ECO:0000256" key="3">
    <source>
        <dbReference type="PROSITE-ProRule" id="PRU00023"/>
    </source>
</evidence>
<dbReference type="SUPFAM" id="SSF47986">
    <property type="entry name" value="DEATH domain"/>
    <property type="match status" value="1"/>
</dbReference>
<keyword evidence="1" id="KW-0677">Repeat</keyword>
<name>A0AA36B748_OCTVU</name>
<reference evidence="6" key="1">
    <citation type="submission" date="2023-08" db="EMBL/GenBank/DDBJ databases">
        <authorList>
            <person name="Alioto T."/>
            <person name="Alioto T."/>
            <person name="Gomez Garrido J."/>
        </authorList>
    </citation>
    <scope>NUCLEOTIDE SEQUENCE</scope>
</reference>
<dbReference type="Pfam" id="PF13920">
    <property type="entry name" value="zf-C3HC4_3"/>
    <property type="match status" value="1"/>
</dbReference>
<dbReference type="AlphaFoldDB" id="A0AA36B748"/>
<dbReference type="Gene3D" id="1.25.40.20">
    <property type="entry name" value="Ankyrin repeat-containing domain"/>
    <property type="match status" value="2"/>
</dbReference>
<dbReference type="InterPro" id="IPR036770">
    <property type="entry name" value="Ankyrin_rpt-contain_sf"/>
</dbReference>
<evidence type="ECO:0000313" key="6">
    <source>
        <dbReference type="EMBL" id="CAI9728638.1"/>
    </source>
</evidence>
<keyword evidence="7" id="KW-1185">Reference proteome</keyword>
<keyword evidence="2 3" id="KW-0040">ANK repeat</keyword>
<dbReference type="Pfam" id="PF00023">
    <property type="entry name" value="Ank"/>
    <property type="match status" value="1"/>
</dbReference>
<dbReference type="PROSITE" id="PS50088">
    <property type="entry name" value="ANK_REPEAT"/>
    <property type="match status" value="3"/>
</dbReference>
<dbReference type="Gene3D" id="3.30.40.10">
    <property type="entry name" value="Zinc/RING finger domain, C3HC4 (zinc finger)"/>
    <property type="match status" value="1"/>
</dbReference>
<dbReference type="Proteomes" id="UP001162480">
    <property type="component" value="Chromosome 10"/>
</dbReference>
<dbReference type="Gene3D" id="1.10.533.10">
    <property type="entry name" value="Death Domain, Fas"/>
    <property type="match status" value="1"/>
</dbReference>
<dbReference type="SMART" id="SM00005">
    <property type="entry name" value="DEATH"/>
    <property type="match status" value="1"/>
</dbReference>
<dbReference type="InterPro" id="IPR002110">
    <property type="entry name" value="Ankyrin_rpt"/>
</dbReference>
<feature type="region of interest" description="Disordered" evidence="4">
    <location>
        <begin position="289"/>
        <end position="314"/>
    </location>
</feature>
<organism evidence="6 7">
    <name type="scientific">Octopus vulgaris</name>
    <name type="common">Common octopus</name>
    <dbReference type="NCBI Taxonomy" id="6645"/>
    <lineage>
        <taxon>Eukaryota</taxon>
        <taxon>Metazoa</taxon>
        <taxon>Spiralia</taxon>
        <taxon>Lophotrochozoa</taxon>
        <taxon>Mollusca</taxon>
        <taxon>Cephalopoda</taxon>
        <taxon>Coleoidea</taxon>
        <taxon>Octopodiformes</taxon>
        <taxon>Octopoda</taxon>
        <taxon>Incirrata</taxon>
        <taxon>Octopodidae</taxon>
        <taxon>Octopus</taxon>
    </lineage>
</organism>
<feature type="repeat" description="ANK" evidence="3">
    <location>
        <begin position="98"/>
        <end position="130"/>
    </location>
</feature>
<dbReference type="EMBL" id="OX597823">
    <property type="protein sequence ID" value="CAI9728638.1"/>
    <property type="molecule type" value="Genomic_DNA"/>
</dbReference>
<dbReference type="Pfam" id="PF12796">
    <property type="entry name" value="Ank_2"/>
    <property type="match status" value="1"/>
</dbReference>
<dbReference type="PANTHER" id="PTHR24198">
    <property type="entry name" value="ANKYRIN REPEAT AND PROTEIN KINASE DOMAIN-CONTAINING PROTEIN"/>
    <property type="match status" value="1"/>
</dbReference>
<dbReference type="PANTHER" id="PTHR24198:SF165">
    <property type="entry name" value="ANKYRIN REPEAT-CONTAINING PROTEIN-RELATED"/>
    <property type="match status" value="1"/>
</dbReference>
<dbReference type="SUPFAM" id="SSF48403">
    <property type="entry name" value="Ankyrin repeat"/>
    <property type="match status" value="1"/>
</dbReference>
<protein>
    <submittedName>
        <fullName evidence="6">E3 ubiquitin-protein ligase MIB1-like</fullName>
    </submittedName>
</protein>
<proteinExistence type="predicted"/>
<evidence type="ECO:0000256" key="2">
    <source>
        <dbReference type="ARBA" id="ARBA00023043"/>
    </source>
</evidence>
<dbReference type="InterPro" id="IPR011029">
    <property type="entry name" value="DEATH-like_dom_sf"/>
</dbReference>
<dbReference type="InterPro" id="IPR000488">
    <property type="entry name" value="Death_dom"/>
</dbReference>
<feature type="domain" description="Death" evidence="5">
    <location>
        <begin position="342"/>
        <end position="413"/>
    </location>
</feature>
<feature type="repeat" description="ANK" evidence="3">
    <location>
        <begin position="30"/>
        <end position="63"/>
    </location>
</feature>
<dbReference type="PROSITE" id="PS50017">
    <property type="entry name" value="DEATH_DOMAIN"/>
    <property type="match status" value="1"/>
</dbReference>
<dbReference type="CDD" id="cd01670">
    <property type="entry name" value="Death"/>
    <property type="match status" value="1"/>
</dbReference>
<gene>
    <name evidence="6" type="ORF">OCTVUL_1B008653</name>
</gene>
<dbReference type="GO" id="GO:0007165">
    <property type="term" value="P:signal transduction"/>
    <property type="evidence" value="ECO:0007669"/>
    <property type="project" value="InterPro"/>
</dbReference>
<feature type="repeat" description="ANK" evidence="3">
    <location>
        <begin position="64"/>
        <end position="89"/>
    </location>
</feature>
<dbReference type="PRINTS" id="PR01415">
    <property type="entry name" value="ANKYRIN"/>
</dbReference>
<evidence type="ECO:0000256" key="1">
    <source>
        <dbReference type="ARBA" id="ARBA00022737"/>
    </source>
</evidence>
<evidence type="ECO:0000313" key="7">
    <source>
        <dbReference type="Proteomes" id="UP001162480"/>
    </source>
</evidence>